<dbReference type="GO" id="GO:0003729">
    <property type="term" value="F:mRNA binding"/>
    <property type="evidence" value="ECO:0007669"/>
    <property type="project" value="TreeGrafter"/>
</dbReference>
<dbReference type="Proteomes" id="UP000015105">
    <property type="component" value="Chromosome 2D"/>
</dbReference>
<dbReference type="SMART" id="SM00544">
    <property type="entry name" value="MA3"/>
    <property type="match status" value="1"/>
</dbReference>
<dbReference type="PROSITE" id="PS51366">
    <property type="entry name" value="MI"/>
    <property type="match status" value="1"/>
</dbReference>
<dbReference type="AlphaFoldDB" id="A0A453CJM9"/>
<evidence type="ECO:0000313" key="5">
    <source>
        <dbReference type="Proteomes" id="UP000015105"/>
    </source>
</evidence>
<reference evidence="4" key="5">
    <citation type="journal article" date="2021" name="G3 (Bethesda)">
        <title>Aegilops tauschii genome assembly Aet v5.0 features greater sequence contiguity and improved annotation.</title>
        <authorList>
            <person name="Wang L."/>
            <person name="Zhu T."/>
            <person name="Rodriguez J.C."/>
            <person name="Deal K.R."/>
            <person name="Dubcovsky J."/>
            <person name="McGuire P.E."/>
            <person name="Lux T."/>
            <person name="Spannagl M."/>
            <person name="Mayer K.F.X."/>
            <person name="Baldrich P."/>
            <person name="Meyers B.C."/>
            <person name="Huo N."/>
            <person name="Gu Y.Q."/>
            <person name="Zhou H."/>
            <person name="Devos K.M."/>
            <person name="Bennetzen J.L."/>
            <person name="Unver T."/>
            <person name="Budak H."/>
            <person name="Gulick P.J."/>
            <person name="Galiba G."/>
            <person name="Kalapos B."/>
            <person name="Nelson D.R."/>
            <person name="Li P."/>
            <person name="You F.M."/>
            <person name="Luo M.C."/>
            <person name="Dvorak J."/>
        </authorList>
    </citation>
    <scope>NUCLEOTIDE SEQUENCE [LARGE SCALE GENOMIC DNA]</scope>
    <source>
        <strain evidence="4">cv. AL8/78</strain>
    </source>
</reference>
<keyword evidence="5" id="KW-1185">Reference proteome</keyword>
<evidence type="ECO:0000256" key="2">
    <source>
        <dbReference type="SAM" id="MobiDB-lite"/>
    </source>
</evidence>
<reference evidence="4" key="4">
    <citation type="submission" date="2019-03" db="UniProtKB">
        <authorList>
            <consortium name="EnsemblPlants"/>
        </authorList>
    </citation>
    <scope>IDENTIFICATION</scope>
</reference>
<dbReference type="EnsemblPlants" id="AET2Gv20867400.2">
    <property type="protein sequence ID" value="AET2Gv20867400.2"/>
    <property type="gene ID" value="AET2Gv20867400"/>
</dbReference>
<dbReference type="SUPFAM" id="SSF48371">
    <property type="entry name" value="ARM repeat"/>
    <property type="match status" value="1"/>
</dbReference>
<organism evidence="4 5">
    <name type="scientific">Aegilops tauschii subsp. strangulata</name>
    <name type="common">Goatgrass</name>
    <dbReference type="NCBI Taxonomy" id="200361"/>
    <lineage>
        <taxon>Eukaryota</taxon>
        <taxon>Viridiplantae</taxon>
        <taxon>Streptophyta</taxon>
        <taxon>Embryophyta</taxon>
        <taxon>Tracheophyta</taxon>
        <taxon>Spermatophyta</taxon>
        <taxon>Magnoliopsida</taxon>
        <taxon>Liliopsida</taxon>
        <taxon>Poales</taxon>
        <taxon>Poaceae</taxon>
        <taxon>BOP clade</taxon>
        <taxon>Pooideae</taxon>
        <taxon>Triticodae</taxon>
        <taxon>Triticeae</taxon>
        <taxon>Triticinae</taxon>
        <taxon>Aegilops</taxon>
    </lineage>
</organism>
<protein>
    <recommendedName>
        <fullName evidence="3">MI domain-containing protein</fullName>
    </recommendedName>
</protein>
<feature type="domain" description="MI" evidence="3">
    <location>
        <begin position="1"/>
        <end position="113"/>
    </location>
</feature>
<keyword evidence="1" id="KW-0810">Translation regulation</keyword>
<evidence type="ECO:0000313" key="4">
    <source>
        <dbReference type="EnsemblPlants" id="AET2Gv20867400.2"/>
    </source>
</evidence>
<feature type="compositionally biased region" description="Basic and acidic residues" evidence="2">
    <location>
        <begin position="141"/>
        <end position="159"/>
    </location>
</feature>
<dbReference type="GO" id="GO:0016281">
    <property type="term" value="C:eukaryotic translation initiation factor 4F complex"/>
    <property type="evidence" value="ECO:0007669"/>
    <property type="project" value="TreeGrafter"/>
</dbReference>
<dbReference type="PANTHER" id="PTHR23253">
    <property type="entry name" value="EUKARYOTIC TRANSLATION INITIATION FACTOR 4 GAMMA"/>
    <property type="match status" value="1"/>
</dbReference>
<dbReference type="FunFam" id="1.25.40.180:FF:000034">
    <property type="entry name" value="Eukaryotic translation initiation factor 4G"/>
    <property type="match status" value="1"/>
</dbReference>
<reference evidence="5" key="1">
    <citation type="journal article" date="2014" name="Science">
        <title>Ancient hybridizations among the ancestral genomes of bread wheat.</title>
        <authorList>
            <consortium name="International Wheat Genome Sequencing Consortium,"/>
            <person name="Marcussen T."/>
            <person name="Sandve S.R."/>
            <person name="Heier L."/>
            <person name="Spannagl M."/>
            <person name="Pfeifer M."/>
            <person name="Jakobsen K.S."/>
            <person name="Wulff B.B."/>
            <person name="Steuernagel B."/>
            <person name="Mayer K.F."/>
            <person name="Olsen O.A."/>
        </authorList>
    </citation>
    <scope>NUCLEOTIDE SEQUENCE [LARGE SCALE GENOMIC DNA]</scope>
    <source>
        <strain evidence="5">cv. AL8/78</strain>
    </source>
</reference>
<dbReference type="Gene3D" id="1.25.40.180">
    <property type="match status" value="1"/>
</dbReference>
<reference evidence="5" key="2">
    <citation type="journal article" date="2017" name="Nat. Plants">
        <title>The Aegilops tauschii genome reveals multiple impacts of transposons.</title>
        <authorList>
            <person name="Zhao G."/>
            <person name="Zou C."/>
            <person name="Li K."/>
            <person name="Wang K."/>
            <person name="Li T."/>
            <person name="Gao L."/>
            <person name="Zhang X."/>
            <person name="Wang H."/>
            <person name="Yang Z."/>
            <person name="Liu X."/>
            <person name="Jiang W."/>
            <person name="Mao L."/>
            <person name="Kong X."/>
            <person name="Jiao Y."/>
            <person name="Jia J."/>
        </authorList>
    </citation>
    <scope>NUCLEOTIDE SEQUENCE [LARGE SCALE GENOMIC DNA]</scope>
    <source>
        <strain evidence="5">cv. AL8/78</strain>
    </source>
</reference>
<dbReference type="PANTHER" id="PTHR23253:SF35">
    <property type="entry name" value="EUKARYOTIC TRANSLATION INITIATION FACTOR 4G"/>
    <property type="match status" value="1"/>
</dbReference>
<evidence type="ECO:0000256" key="1">
    <source>
        <dbReference type="ARBA" id="ARBA00022845"/>
    </source>
</evidence>
<reference evidence="4" key="3">
    <citation type="journal article" date="2017" name="Nature">
        <title>Genome sequence of the progenitor of the wheat D genome Aegilops tauschii.</title>
        <authorList>
            <person name="Luo M.C."/>
            <person name="Gu Y.Q."/>
            <person name="Puiu D."/>
            <person name="Wang H."/>
            <person name="Twardziok S.O."/>
            <person name="Deal K.R."/>
            <person name="Huo N."/>
            <person name="Zhu T."/>
            <person name="Wang L."/>
            <person name="Wang Y."/>
            <person name="McGuire P.E."/>
            <person name="Liu S."/>
            <person name="Long H."/>
            <person name="Ramasamy R.K."/>
            <person name="Rodriguez J.C."/>
            <person name="Van S.L."/>
            <person name="Yuan L."/>
            <person name="Wang Z."/>
            <person name="Xia Z."/>
            <person name="Xiao L."/>
            <person name="Anderson O.D."/>
            <person name="Ouyang S."/>
            <person name="Liang Y."/>
            <person name="Zimin A.V."/>
            <person name="Pertea G."/>
            <person name="Qi P."/>
            <person name="Bennetzen J.L."/>
            <person name="Dai X."/>
            <person name="Dawson M.W."/>
            <person name="Muller H.G."/>
            <person name="Kugler K."/>
            <person name="Rivarola-Duarte L."/>
            <person name="Spannagl M."/>
            <person name="Mayer K.F.X."/>
            <person name="Lu F.H."/>
            <person name="Bevan M.W."/>
            <person name="Leroy P."/>
            <person name="Li P."/>
            <person name="You F.M."/>
            <person name="Sun Q."/>
            <person name="Liu Z."/>
            <person name="Lyons E."/>
            <person name="Wicker T."/>
            <person name="Salzberg S.L."/>
            <person name="Devos K.M."/>
            <person name="Dvorak J."/>
        </authorList>
    </citation>
    <scope>NUCLEOTIDE SEQUENCE [LARGE SCALE GENOMIC DNA]</scope>
    <source>
        <strain evidence="4">cv. AL8/78</strain>
    </source>
</reference>
<dbReference type="GO" id="GO:0003743">
    <property type="term" value="F:translation initiation factor activity"/>
    <property type="evidence" value="ECO:0007669"/>
    <property type="project" value="TreeGrafter"/>
</dbReference>
<dbReference type="Pfam" id="PF02847">
    <property type="entry name" value="MA3"/>
    <property type="match status" value="1"/>
</dbReference>
<name>A0A453CJM9_AEGTS</name>
<dbReference type="InterPro" id="IPR003891">
    <property type="entry name" value="Initiation_fac_eIF4g_MI"/>
</dbReference>
<feature type="region of interest" description="Disordered" evidence="2">
    <location>
        <begin position="141"/>
        <end position="167"/>
    </location>
</feature>
<dbReference type="InterPro" id="IPR016024">
    <property type="entry name" value="ARM-type_fold"/>
</dbReference>
<sequence length="167" mass="18394">FSSAKDEKEVGLCMKELNAPSFYPSLVSLWINDSFERKDLERELLAKLLVNLCKSQESLLSERVLLQGFQNVLSTLEDAVTDAPKATEFLGRIFAKVILEDVLSLTEVGVLLQDGGEEPASDQKLASEVLGSMLESIRVERGDSAMDEISARSKPHPENLRQPGLCA</sequence>
<dbReference type="Gramene" id="AET2Gv20867400.2">
    <property type="protein sequence ID" value="AET2Gv20867400.2"/>
    <property type="gene ID" value="AET2Gv20867400"/>
</dbReference>
<accession>A0A453CJM9</accession>
<dbReference type="GO" id="GO:0006417">
    <property type="term" value="P:regulation of translation"/>
    <property type="evidence" value="ECO:0007669"/>
    <property type="project" value="UniProtKB-KW"/>
</dbReference>
<proteinExistence type="predicted"/>
<evidence type="ECO:0000259" key="3">
    <source>
        <dbReference type="PROSITE" id="PS51366"/>
    </source>
</evidence>